<evidence type="ECO:0000256" key="3">
    <source>
        <dbReference type="ARBA" id="ARBA00022989"/>
    </source>
</evidence>
<keyword evidence="4 5" id="KW-0472">Membrane</keyword>
<sequence length="143" mass="15811">MVSSSMLWLIAGSMLCLVELFVPTAFVAFMMGISALVVAFVISILPISYTLQVGLWLLLSTASVFLSRRLMPPARVGKNLDAMEAQTLTEIMPGETGRVLYEGNSWRARCEDYADAIAPNQKVYVVRREGTTLIVVPHHLLHD</sequence>
<dbReference type="InterPro" id="IPR002810">
    <property type="entry name" value="NfeD-like_C"/>
</dbReference>
<evidence type="ECO:0000313" key="8">
    <source>
        <dbReference type="Proteomes" id="UP000177870"/>
    </source>
</evidence>
<protein>
    <recommendedName>
        <fullName evidence="6">NfeD-like C-terminal domain-containing protein</fullName>
    </recommendedName>
</protein>
<accession>A0A1D8TT82</accession>
<keyword evidence="3 5" id="KW-1133">Transmembrane helix</keyword>
<dbReference type="EMBL" id="CP017599">
    <property type="protein sequence ID" value="AOX00861.1"/>
    <property type="molecule type" value="Genomic_DNA"/>
</dbReference>
<dbReference type="Gene3D" id="2.40.50.140">
    <property type="entry name" value="Nucleic acid-binding proteins"/>
    <property type="match status" value="1"/>
</dbReference>
<organism evidence="7 8">
    <name type="scientific">Moorena producens PAL-8-15-08-1</name>
    <dbReference type="NCBI Taxonomy" id="1458985"/>
    <lineage>
        <taxon>Bacteria</taxon>
        <taxon>Bacillati</taxon>
        <taxon>Cyanobacteriota</taxon>
        <taxon>Cyanophyceae</taxon>
        <taxon>Coleofasciculales</taxon>
        <taxon>Coleofasciculaceae</taxon>
        <taxon>Moorena</taxon>
    </lineage>
</organism>
<gene>
    <name evidence="7" type="ORF">BJP34_16680</name>
</gene>
<comment type="subcellular location">
    <subcellularLocation>
        <location evidence="1">Membrane</location>
        <topology evidence="1">Multi-pass membrane protein</topology>
    </subcellularLocation>
</comment>
<name>A0A1D8TT82_9CYAN</name>
<evidence type="ECO:0000256" key="4">
    <source>
        <dbReference type="ARBA" id="ARBA00023136"/>
    </source>
</evidence>
<dbReference type="Proteomes" id="UP000177870">
    <property type="component" value="Chromosome"/>
</dbReference>
<dbReference type="STRING" id="1458985.BJP34_16680"/>
<dbReference type="InterPro" id="IPR012340">
    <property type="entry name" value="NA-bd_OB-fold"/>
</dbReference>
<proteinExistence type="predicted"/>
<evidence type="ECO:0000256" key="5">
    <source>
        <dbReference type="SAM" id="Phobius"/>
    </source>
</evidence>
<evidence type="ECO:0000313" key="7">
    <source>
        <dbReference type="EMBL" id="AOX00861.1"/>
    </source>
</evidence>
<reference evidence="8" key="1">
    <citation type="submission" date="2016-10" db="EMBL/GenBank/DDBJ databases">
        <title>Comparative genomics uncovers the prolific and rare metabolic potential of the cyanobacterial genus Moorea.</title>
        <authorList>
            <person name="Leao T."/>
            <person name="Castelao G."/>
            <person name="Korobeynikov A."/>
            <person name="Monroe E.A."/>
            <person name="Podell S."/>
            <person name="Glukhov E."/>
            <person name="Allen E."/>
            <person name="Gerwick W.H."/>
            <person name="Gerwick L."/>
        </authorList>
    </citation>
    <scope>NUCLEOTIDE SEQUENCE [LARGE SCALE GENOMIC DNA]</scope>
    <source>
        <strain evidence="8">PAL-8-15-08-1</strain>
    </source>
</reference>
<evidence type="ECO:0000256" key="2">
    <source>
        <dbReference type="ARBA" id="ARBA00022692"/>
    </source>
</evidence>
<dbReference type="PANTHER" id="PTHR33507">
    <property type="entry name" value="INNER MEMBRANE PROTEIN YBBJ"/>
    <property type="match status" value="1"/>
</dbReference>
<dbReference type="AlphaFoldDB" id="A0A1D8TT82"/>
<dbReference type="GO" id="GO:0005886">
    <property type="term" value="C:plasma membrane"/>
    <property type="evidence" value="ECO:0007669"/>
    <property type="project" value="TreeGrafter"/>
</dbReference>
<dbReference type="PANTHER" id="PTHR33507:SF3">
    <property type="entry name" value="INNER MEMBRANE PROTEIN YBBJ"/>
    <property type="match status" value="1"/>
</dbReference>
<dbReference type="RefSeq" id="WP_070393312.1">
    <property type="nucleotide sequence ID" value="NZ_CP017599.1"/>
</dbReference>
<dbReference type="KEGG" id="mpro:BJP34_16680"/>
<dbReference type="Pfam" id="PF01957">
    <property type="entry name" value="NfeD"/>
    <property type="match status" value="1"/>
</dbReference>
<keyword evidence="2 5" id="KW-0812">Transmembrane</keyword>
<dbReference type="SUPFAM" id="SSF141322">
    <property type="entry name" value="NfeD domain-like"/>
    <property type="match status" value="1"/>
</dbReference>
<feature type="transmembrane region" description="Helical" evidence="5">
    <location>
        <begin position="7"/>
        <end position="29"/>
    </location>
</feature>
<feature type="domain" description="NfeD-like C-terminal" evidence="6">
    <location>
        <begin position="87"/>
        <end position="137"/>
    </location>
</feature>
<evidence type="ECO:0000256" key="1">
    <source>
        <dbReference type="ARBA" id="ARBA00004141"/>
    </source>
</evidence>
<dbReference type="InterPro" id="IPR052165">
    <property type="entry name" value="Membrane_assoc_protease"/>
</dbReference>
<feature type="transmembrane region" description="Helical" evidence="5">
    <location>
        <begin position="35"/>
        <end position="59"/>
    </location>
</feature>
<evidence type="ECO:0000259" key="6">
    <source>
        <dbReference type="Pfam" id="PF01957"/>
    </source>
</evidence>